<evidence type="ECO:0000313" key="6">
    <source>
        <dbReference type="Proteomes" id="UP000033860"/>
    </source>
</evidence>
<name>A0A0G1UUJ5_9BACT</name>
<dbReference type="InterPro" id="IPR020103">
    <property type="entry name" value="PsdUridine_synth_cat_dom_sf"/>
</dbReference>
<evidence type="ECO:0000313" key="5">
    <source>
        <dbReference type="EMBL" id="KKU61395.1"/>
    </source>
</evidence>
<dbReference type="GO" id="GO:0000455">
    <property type="term" value="P:enzyme-directed rRNA pseudouridine synthesis"/>
    <property type="evidence" value="ECO:0007669"/>
    <property type="project" value="TreeGrafter"/>
</dbReference>
<dbReference type="GO" id="GO:0140098">
    <property type="term" value="F:catalytic activity, acting on RNA"/>
    <property type="evidence" value="ECO:0007669"/>
    <property type="project" value="UniProtKB-ARBA"/>
</dbReference>
<feature type="active site" evidence="2">
    <location>
        <position position="60"/>
    </location>
</feature>
<comment type="catalytic activity">
    <reaction evidence="3">
        <text>a uridine in RNA = a pseudouridine in RNA</text>
        <dbReference type="Rhea" id="RHEA:48348"/>
        <dbReference type="Rhea" id="RHEA-COMP:12068"/>
        <dbReference type="Rhea" id="RHEA-COMP:12069"/>
        <dbReference type="ChEBI" id="CHEBI:65314"/>
        <dbReference type="ChEBI" id="CHEBI:65315"/>
    </reaction>
</comment>
<dbReference type="Gene3D" id="3.30.2350.10">
    <property type="entry name" value="Pseudouridine synthase"/>
    <property type="match status" value="1"/>
</dbReference>
<organism evidence="5 6">
    <name type="scientific">Candidatus Beckwithbacteria bacterium GW2011_GWB1_47_15</name>
    <dbReference type="NCBI Taxonomy" id="1618371"/>
    <lineage>
        <taxon>Bacteria</taxon>
        <taxon>Candidatus Beckwithiibacteriota</taxon>
    </lineage>
</organism>
<evidence type="ECO:0000256" key="2">
    <source>
        <dbReference type="PIRSR" id="PIRSR606225-1"/>
    </source>
</evidence>
<dbReference type="PANTHER" id="PTHR21600:SF44">
    <property type="entry name" value="RIBOSOMAL LARGE SUBUNIT PSEUDOURIDINE SYNTHASE D"/>
    <property type="match status" value="1"/>
</dbReference>
<dbReference type="PANTHER" id="PTHR21600">
    <property type="entry name" value="MITOCHONDRIAL RNA PSEUDOURIDINE SYNTHASE"/>
    <property type="match status" value="1"/>
</dbReference>
<dbReference type="NCBIfam" id="TIGR00005">
    <property type="entry name" value="rluA_subfam"/>
    <property type="match status" value="1"/>
</dbReference>
<dbReference type="GO" id="GO:0009982">
    <property type="term" value="F:pseudouridine synthase activity"/>
    <property type="evidence" value="ECO:0007669"/>
    <property type="project" value="InterPro"/>
</dbReference>
<dbReference type="GO" id="GO:0003723">
    <property type="term" value="F:RNA binding"/>
    <property type="evidence" value="ECO:0007669"/>
    <property type="project" value="InterPro"/>
</dbReference>
<sequence length="239" mass="27164">MSIVFRPKVVYEDGQILVVDKPSGLVVDESATSGGRPTLEAWLESRGIKAERKGIVHRLDKETSGVLAVGKTGKAVRKLKEQFKKRRVKKTYLTLVHGQTLKEGRVTAPIKRSPFSRQKFGVFVGGRRAETGFVRVGSYVLKSGRGEEKFSLLRVYPKTGRTHQIRVHLKFLGHPLVSDTKYGGRKSVKKDLSWCPRLFLHAERLEFNHPESGKRMEFRVELSNDLKEAVEKCLREENH</sequence>
<reference evidence="5 6" key="1">
    <citation type="journal article" date="2015" name="Nature">
        <title>rRNA introns, odd ribosomes, and small enigmatic genomes across a large radiation of phyla.</title>
        <authorList>
            <person name="Brown C.T."/>
            <person name="Hug L.A."/>
            <person name="Thomas B.C."/>
            <person name="Sharon I."/>
            <person name="Castelle C.J."/>
            <person name="Singh A."/>
            <person name="Wilkins M.J."/>
            <person name="Williams K.H."/>
            <person name="Banfield J.F."/>
        </authorList>
    </citation>
    <scope>NUCLEOTIDE SEQUENCE [LARGE SCALE GENOMIC DNA]</scope>
</reference>
<accession>A0A0G1UUJ5</accession>
<proteinExistence type="inferred from homology"/>
<dbReference type="AlphaFoldDB" id="A0A0G1UUJ5"/>
<dbReference type="Proteomes" id="UP000033860">
    <property type="component" value="Unassembled WGS sequence"/>
</dbReference>
<keyword evidence="3" id="KW-0413">Isomerase</keyword>
<dbReference type="InterPro" id="IPR006225">
    <property type="entry name" value="PsdUridine_synth_RluC/D"/>
</dbReference>
<feature type="domain" description="Pseudouridine synthase RsuA/RluA-like" evidence="4">
    <location>
        <begin position="16"/>
        <end position="169"/>
    </location>
</feature>
<dbReference type="EC" id="5.4.99.-" evidence="3"/>
<dbReference type="InterPro" id="IPR006145">
    <property type="entry name" value="PsdUridine_synth_RsuA/RluA"/>
</dbReference>
<dbReference type="SUPFAM" id="SSF55120">
    <property type="entry name" value="Pseudouridine synthase"/>
    <property type="match status" value="1"/>
</dbReference>
<comment type="function">
    <text evidence="3">Responsible for synthesis of pseudouridine from uracil.</text>
</comment>
<evidence type="ECO:0000256" key="3">
    <source>
        <dbReference type="RuleBase" id="RU362028"/>
    </source>
</evidence>
<evidence type="ECO:0000256" key="1">
    <source>
        <dbReference type="ARBA" id="ARBA00010876"/>
    </source>
</evidence>
<protein>
    <recommendedName>
        <fullName evidence="3">Pseudouridine synthase</fullName>
        <ecNumber evidence="3">5.4.99.-</ecNumber>
    </recommendedName>
</protein>
<dbReference type="EMBL" id="LCNT01000003">
    <property type="protein sequence ID" value="KKU61395.1"/>
    <property type="molecule type" value="Genomic_DNA"/>
</dbReference>
<comment type="caution">
    <text evidence="5">The sequence shown here is derived from an EMBL/GenBank/DDBJ whole genome shotgun (WGS) entry which is preliminary data.</text>
</comment>
<gene>
    <name evidence="5" type="ORF">UX85_C0003G0054</name>
</gene>
<evidence type="ECO:0000259" key="4">
    <source>
        <dbReference type="Pfam" id="PF00849"/>
    </source>
</evidence>
<dbReference type="InterPro" id="IPR050188">
    <property type="entry name" value="RluA_PseudoU_synthase"/>
</dbReference>
<dbReference type="Pfam" id="PF00849">
    <property type="entry name" value="PseudoU_synth_2"/>
    <property type="match status" value="1"/>
</dbReference>
<comment type="similarity">
    <text evidence="1 3">Belongs to the pseudouridine synthase RluA family.</text>
</comment>
<dbReference type="CDD" id="cd02869">
    <property type="entry name" value="PseudoU_synth_RluA_like"/>
    <property type="match status" value="1"/>
</dbReference>
<dbReference type="PATRIC" id="fig|1618371.3.peg.443"/>